<dbReference type="PANTHER" id="PTHR12302:SF3">
    <property type="entry name" value="SERINE_THREONINE-PROTEIN KINASE 31"/>
    <property type="match status" value="1"/>
</dbReference>
<evidence type="ECO:0000313" key="6">
    <source>
        <dbReference type="EMBL" id="AVO49489.1"/>
    </source>
</evidence>
<keyword evidence="1" id="KW-0540">Nuclease</keyword>
<evidence type="ECO:0000256" key="4">
    <source>
        <dbReference type="SAM" id="MobiDB-lite"/>
    </source>
</evidence>
<keyword evidence="2" id="KW-0255">Endonuclease</keyword>
<evidence type="ECO:0000313" key="7">
    <source>
        <dbReference type="Proteomes" id="UP000237925"/>
    </source>
</evidence>
<dbReference type="InterPro" id="IPR016071">
    <property type="entry name" value="Staphylococal_nuclease_OB-fold"/>
</dbReference>
<accession>A0A2R3QCI9</accession>
<dbReference type="GO" id="GO:0004519">
    <property type="term" value="F:endonuclease activity"/>
    <property type="evidence" value="ECO:0007669"/>
    <property type="project" value="UniProtKB-KW"/>
</dbReference>
<protein>
    <recommendedName>
        <fullName evidence="5">TNase-like domain-containing protein</fullName>
    </recommendedName>
</protein>
<evidence type="ECO:0000256" key="1">
    <source>
        <dbReference type="ARBA" id="ARBA00022722"/>
    </source>
</evidence>
<name>A0A2R3QCI9_9BURK</name>
<dbReference type="Proteomes" id="UP000237925">
    <property type="component" value="Chromosome"/>
</dbReference>
<dbReference type="AlphaFoldDB" id="A0A2R3QCI9"/>
<dbReference type="RefSeq" id="WP_106683921.1">
    <property type="nucleotide sequence ID" value="NZ_CP027667.1"/>
</dbReference>
<dbReference type="GO" id="GO:0016787">
    <property type="term" value="F:hydrolase activity"/>
    <property type="evidence" value="ECO:0007669"/>
    <property type="project" value="UniProtKB-KW"/>
</dbReference>
<dbReference type="EMBL" id="CP027667">
    <property type="protein sequence ID" value="AVO49489.1"/>
    <property type="molecule type" value="Genomic_DNA"/>
</dbReference>
<keyword evidence="3" id="KW-0378">Hydrolase</keyword>
<reference evidence="6 7" key="1">
    <citation type="submission" date="2018-03" db="EMBL/GenBank/DDBJ databases">
        <title>Genome sequencing of Melaminivora sp.</title>
        <authorList>
            <person name="Kim S.-J."/>
            <person name="Heo J."/>
            <person name="Ahn J.-H."/>
            <person name="Kwon S.-W."/>
        </authorList>
    </citation>
    <scope>NUCLEOTIDE SEQUENCE [LARGE SCALE GENOMIC DNA]</scope>
    <source>
        <strain evidence="6 7">SC2-9</strain>
    </source>
</reference>
<evidence type="ECO:0000256" key="2">
    <source>
        <dbReference type="ARBA" id="ARBA00022759"/>
    </source>
</evidence>
<dbReference type="InterPro" id="IPR035437">
    <property type="entry name" value="SNase_OB-fold_sf"/>
</dbReference>
<feature type="domain" description="TNase-like" evidence="5">
    <location>
        <begin position="1"/>
        <end position="76"/>
    </location>
</feature>
<keyword evidence="7" id="KW-1185">Reference proteome</keyword>
<dbReference type="PANTHER" id="PTHR12302">
    <property type="entry name" value="EBNA2 BINDING PROTEIN P100"/>
    <property type="match status" value="1"/>
</dbReference>
<gene>
    <name evidence="6" type="ORF">C6568_09570</name>
</gene>
<sequence length="91" mass="10485">MVFNLQVTVETEKEDRYGRTVGKVLVSGRDTNLAMVVAGYAWHYKKYQAEQSPDDRLLYDSAEREARAARRGLWEDPDPIPPSEWRAGNKK</sequence>
<dbReference type="KEGG" id="mela:C6568_09570"/>
<feature type="region of interest" description="Disordered" evidence="4">
    <location>
        <begin position="69"/>
        <end position="91"/>
    </location>
</feature>
<dbReference type="Pfam" id="PF00565">
    <property type="entry name" value="SNase"/>
    <property type="match status" value="1"/>
</dbReference>
<evidence type="ECO:0000256" key="3">
    <source>
        <dbReference type="ARBA" id="ARBA00022801"/>
    </source>
</evidence>
<organism evidence="6 7">
    <name type="scientific">Melaminivora suipulveris</name>
    <dbReference type="NCBI Taxonomy" id="2109913"/>
    <lineage>
        <taxon>Bacteria</taxon>
        <taxon>Pseudomonadati</taxon>
        <taxon>Pseudomonadota</taxon>
        <taxon>Betaproteobacteria</taxon>
        <taxon>Burkholderiales</taxon>
        <taxon>Comamonadaceae</taxon>
        <taxon>Melaminivora</taxon>
    </lineage>
</organism>
<evidence type="ECO:0000259" key="5">
    <source>
        <dbReference type="PROSITE" id="PS50830"/>
    </source>
</evidence>
<dbReference type="Gene3D" id="2.40.50.90">
    <property type="match status" value="1"/>
</dbReference>
<dbReference type="SUPFAM" id="SSF50199">
    <property type="entry name" value="Staphylococcal nuclease"/>
    <property type="match status" value="1"/>
</dbReference>
<dbReference type="OrthoDB" id="9805504at2"/>
<proteinExistence type="predicted"/>
<dbReference type="PROSITE" id="PS50830">
    <property type="entry name" value="TNASE_3"/>
    <property type="match status" value="1"/>
</dbReference>